<proteinExistence type="predicted"/>
<dbReference type="EMBL" id="CP031005">
    <property type="protein sequence ID" value="AXN36897.1"/>
    <property type="molecule type" value="Genomic_DNA"/>
</dbReference>
<accession>A0A385AH46</accession>
<evidence type="ECO:0000313" key="1">
    <source>
        <dbReference type="EMBL" id="AXN36897.1"/>
    </source>
</evidence>
<protein>
    <submittedName>
        <fullName evidence="1">Uncharacterized protein</fullName>
    </submittedName>
</protein>
<evidence type="ECO:0000313" key="2">
    <source>
        <dbReference type="Proteomes" id="UP000257607"/>
    </source>
</evidence>
<dbReference type="RefSeq" id="WP_116843851.1">
    <property type="nucleotide sequence ID" value="NZ_CP031005.1"/>
</dbReference>
<reference evidence="1 2" key="1">
    <citation type="submission" date="2018-07" db="EMBL/GenBank/DDBJ databases">
        <title>Lactobacillus curvatus genome sequence.</title>
        <authorList>
            <person name="Prechtl R."/>
        </authorList>
    </citation>
    <scope>NUCLEOTIDE SEQUENCE [LARGE SCALE GENOMIC DNA]</scope>
    <source>
        <strain evidence="1 2">TMW 1.1928</strain>
        <plasmid evidence="1 2">p-1.1928_2</plasmid>
    </source>
</reference>
<dbReference type="AlphaFoldDB" id="A0A385AH46"/>
<geneLocation type="plasmid" evidence="1 2">
    <name>p-1.1928_2</name>
</geneLocation>
<dbReference type="Proteomes" id="UP000257607">
    <property type="component" value="Plasmid p-1.1928_2"/>
</dbReference>
<name>A0A385AH46_LATCU</name>
<sequence length="89" mass="10018">MGANLMRGAYSVGRMKGVWLEVRSYMEAEKISFLSLSNIENRIPNLGGHALSTNDRMVICSIVRRDNQFEILEESNGSKILHYNGGNRT</sequence>
<keyword evidence="1" id="KW-0614">Plasmid</keyword>
<gene>
    <name evidence="1" type="ORF">DT351_11150</name>
</gene>
<organism evidence="1 2">
    <name type="scientific">Latilactobacillus curvatus</name>
    <name type="common">Lactobacillus curvatus</name>
    <dbReference type="NCBI Taxonomy" id="28038"/>
    <lineage>
        <taxon>Bacteria</taxon>
        <taxon>Bacillati</taxon>
        <taxon>Bacillota</taxon>
        <taxon>Bacilli</taxon>
        <taxon>Lactobacillales</taxon>
        <taxon>Lactobacillaceae</taxon>
        <taxon>Latilactobacillus</taxon>
    </lineage>
</organism>